<feature type="non-terminal residue" evidence="2">
    <location>
        <position position="1021"/>
    </location>
</feature>
<evidence type="ECO:0000313" key="3">
    <source>
        <dbReference type="Proteomes" id="UP001189429"/>
    </source>
</evidence>
<protein>
    <submittedName>
        <fullName evidence="2">Uncharacterized protein</fullName>
    </submittedName>
</protein>
<dbReference type="Proteomes" id="UP001189429">
    <property type="component" value="Unassembled WGS sequence"/>
</dbReference>
<gene>
    <name evidence="2" type="ORF">PCOR1329_LOCUS78620</name>
</gene>
<name>A0ABN9XR25_9DINO</name>
<evidence type="ECO:0000256" key="1">
    <source>
        <dbReference type="SAM" id="MobiDB-lite"/>
    </source>
</evidence>
<reference evidence="2" key="1">
    <citation type="submission" date="2023-10" db="EMBL/GenBank/DDBJ databases">
        <authorList>
            <person name="Chen Y."/>
            <person name="Shah S."/>
            <person name="Dougan E. K."/>
            <person name="Thang M."/>
            <person name="Chan C."/>
        </authorList>
    </citation>
    <scope>NUCLEOTIDE SEQUENCE [LARGE SCALE GENOMIC DNA]</scope>
</reference>
<accession>A0ABN9XR25</accession>
<dbReference type="EMBL" id="CAUYUJ010020979">
    <property type="protein sequence ID" value="CAK0901774.1"/>
    <property type="molecule type" value="Genomic_DNA"/>
</dbReference>
<keyword evidence="3" id="KW-1185">Reference proteome</keyword>
<organism evidence="2 3">
    <name type="scientific">Prorocentrum cordatum</name>
    <dbReference type="NCBI Taxonomy" id="2364126"/>
    <lineage>
        <taxon>Eukaryota</taxon>
        <taxon>Sar</taxon>
        <taxon>Alveolata</taxon>
        <taxon>Dinophyceae</taxon>
        <taxon>Prorocentrales</taxon>
        <taxon>Prorocentraceae</taxon>
        <taxon>Prorocentrum</taxon>
    </lineage>
</organism>
<feature type="region of interest" description="Disordered" evidence="1">
    <location>
        <begin position="1"/>
        <end position="35"/>
    </location>
</feature>
<proteinExistence type="predicted"/>
<sequence length="1021" mass="114051">MGQCDGLGEKPRVAAEDLGEDAGVPSGGPQREDVRLRRRARFRAAGLAAKAGTHEALAVSGDDEGAPPRGEAMPFVSGEASLPPAWTEPCDIELASPKARYYFDRFHERMALPPSQGDEADIEATRCHTDPSLRQRAARLDFAARLWETGMPGFARACRAEVAVFFVMTKAREDGVYVLRPVWDMRRVSKRFRGPPYLTRGSPMAMAELDLSDDVRQGRVLKCRSCAELWPYMVYGGVSIDKFVKELKRRQMKLPSVPSGCRYLCLVVMPMGFSCSPVICRGALEGVMCDLPGFPRHGQLIHGLIPPSFAEVAFIHWVFMGDFASLTVVHESDETTVETVREAARAKLEVGLDMHKDGVGEALPLSLGVTITEQPCRLMASREKIQNVIGATGAAMARGRATSQELSCIIGSWVWLAMHCRPACCLLGACYKFVAKSAGDQTRRELWESVLNELHMLYHLAPLMYAHLEPRWSGVVFATDASQAGMGVVETRATRSEVKAEVGRRWGLWQLRDMAKDEGEEVLLNGDDWACSKRGIPNTSGESDVPPQRLMADVFAGYGGFGEEVWGECQCETLFVDNARKPRRGLMGPSFVELMCRAILFGLFFMAAISMCLACLAASVGFSLENPGASMIWELPEMAKLMEQPGVFAVELVCCSFGARWLKPTRLPTNVESLWELACRCSRGHPRQELRGRSAEGQLWTRLAAVCPLLLCRAYTKMVNKAIGAKQLELRDWRVREVRSPPEKTRAVIDHRARLSRWHLSWRGEWACEAHINVQEMRPLTQLRKIGAISLATGVRLTLRWTPTDMNPADGPSRGEGIGSAEITKATSEQKKSILSDQYPFERLLGVQLEIRGMHDDCAQGPLAFESAAAEKPVNRSSLGGEHLERPLRLLIHVVQDDTNKEYLKEVDPFLRDVFHRRLPFTTPGQRDIAVAFELDNRCFVERAPLNRGIKLCRGLMHIFPEWRSEMPIALRVLHSWEKYQQMWEGGPASVEDINYIAREAVRRGHVDEGMAFLLEYDCYL</sequence>
<feature type="non-terminal residue" evidence="2">
    <location>
        <position position="1"/>
    </location>
</feature>
<evidence type="ECO:0000313" key="2">
    <source>
        <dbReference type="EMBL" id="CAK0901774.1"/>
    </source>
</evidence>
<comment type="caution">
    <text evidence="2">The sequence shown here is derived from an EMBL/GenBank/DDBJ whole genome shotgun (WGS) entry which is preliminary data.</text>
</comment>